<dbReference type="InterPro" id="IPR006089">
    <property type="entry name" value="Acyl-CoA_DH_CS"/>
</dbReference>
<dbReference type="EC" id="1.3.99.2" evidence="9"/>
<dbReference type="GO" id="GO:0003995">
    <property type="term" value="F:acyl-CoA dehydrogenase activity"/>
    <property type="evidence" value="ECO:0007669"/>
    <property type="project" value="InterPro"/>
</dbReference>
<dbReference type="InterPro" id="IPR046373">
    <property type="entry name" value="Acyl-CoA_Oxase/DH_mid-dom_sf"/>
</dbReference>
<accession>A0A6J4K0H1</accession>
<organism evidence="9">
    <name type="scientific">uncultured Mycobacteriales bacterium</name>
    <dbReference type="NCBI Taxonomy" id="581187"/>
    <lineage>
        <taxon>Bacteria</taxon>
        <taxon>Bacillati</taxon>
        <taxon>Actinomycetota</taxon>
        <taxon>Actinomycetes</taxon>
        <taxon>Mycobacteriales</taxon>
        <taxon>environmental samples</taxon>
    </lineage>
</organism>
<dbReference type="GO" id="GO:0050660">
    <property type="term" value="F:flavin adenine dinucleotide binding"/>
    <property type="evidence" value="ECO:0007669"/>
    <property type="project" value="InterPro"/>
</dbReference>
<evidence type="ECO:0000256" key="2">
    <source>
        <dbReference type="ARBA" id="ARBA00009347"/>
    </source>
</evidence>
<keyword evidence="4 5" id="KW-0274">FAD</keyword>
<dbReference type="Pfam" id="PF02771">
    <property type="entry name" value="Acyl-CoA_dh_N"/>
    <property type="match status" value="1"/>
</dbReference>
<dbReference type="Gene3D" id="2.40.110.10">
    <property type="entry name" value="Butyryl-CoA Dehydrogenase, subunit A, domain 2"/>
    <property type="match status" value="1"/>
</dbReference>
<name>A0A6J4K0H1_9ACTN</name>
<evidence type="ECO:0000259" key="8">
    <source>
        <dbReference type="Pfam" id="PF02771"/>
    </source>
</evidence>
<keyword evidence="5 9" id="KW-0560">Oxidoreductase</keyword>
<evidence type="ECO:0000256" key="4">
    <source>
        <dbReference type="ARBA" id="ARBA00022827"/>
    </source>
</evidence>
<dbReference type="InterPro" id="IPR009100">
    <property type="entry name" value="AcylCoA_DH/oxidase_NM_dom_sf"/>
</dbReference>
<dbReference type="SUPFAM" id="SSF47203">
    <property type="entry name" value="Acyl-CoA dehydrogenase C-terminal domain-like"/>
    <property type="match status" value="1"/>
</dbReference>
<evidence type="ECO:0000313" key="9">
    <source>
        <dbReference type="EMBL" id="CAA9291914.1"/>
    </source>
</evidence>
<dbReference type="Gene3D" id="1.20.140.10">
    <property type="entry name" value="Butyryl-CoA Dehydrogenase, subunit A, domain 3"/>
    <property type="match status" value="1"/>
</dbReference>
<dbReference type="EMBL" id="CADCTP010000427">
    <property type="protein sequence ID" value="CAA9291914.1"/>
    <property type="molecule type" value="Genomic_DNA"/>
</dbReference>
<dbReference type="InterPro" id="IPR036250">
    <property type="entry name" value="AcylCo_DH-like_C"/>
</dbReference>
<reference evidence="9" key="1">
    <citation type="submission" date="2020-02" db="EMBL/GenBank/DDBJ databases">
        <authorList>
            <person name="Meier V. D."/>
        </authorList>
    </citation>
    <scope>NUCLEOTIDE SEQUENCE</scope>
    <source>
        <strain evidence="9">AVDCRST_MAG41</strain>
    </source>
</reference>
<dbReference type="AlphaFoldDB" id="A0A6J4K0H1"/>
<dbReference type="InterPro" id="IPR013786">
    <property type="entry name" value="AcylCoA_DH/ox_N"/>
</dbReference>
<dbReference type="PROSITE" id="PS00073">
    <property type="entry name" value="ACYL_COA_DH_2"/>
    <property type="match status" value="1"/>
</dbReference>
<dbReference type="Pfam" id="PF00441">
    <property type="entry name" value="Acyl-CoA_dh_1"/>
    <property type="match status" value="1"/>
</dbReference>
<evidence type="ECO:0000256" key="1">
    <source>
        <dbReference type="ARBA" id="ARBA00001974"/>
    </source>
</evidence>
<dbReference type="InterPro" id="IPR037069">
    <property type="entry name" value="AcylCoA_DH/ox_N_sf"/>
</dbReference>
<feature type="domain" description="Acyl-CoA oxidase/dehydrogenase middle" evidence="7">
    <location>
        <begin position="117"/>
        <end position="207"/>
    </location>
</feature>
<dbReference type="InterPro" id="IPR006091">
    <property type="entry name" value="Acyl-CoA_Oxase/DH_mid-dom"/>
</dbReference>
<feature type="domain" description="Acyl-CoA dehydrogenase/oxidase N-terminal" evidence="8">
    <location>
        <begin position="8"/>
        <end position="110"/>
    </location>
</feature>
<evidence type="ECO:0000256" key="3">
    <source>
        <dbReference type="ARBA" id="ARBA00022630"/>
    </source>
</evidence>
<dbReference type="PANTHER" id="PTHR43884">
    <property type="entry name" value="ACYL-COA DEHYDROGENASE"/>
    <property type="match status" value="1"/>
</dbReference>
<evidence type="ECO:0000256" key="5">
    <source>
        <dbReference type="RuleBase" id="RU362125"/>
    </source>
</evidence>
<dbReference type="SUPFAM" id="SSF56645">
    <property type="entry name" value="Acyl-CoA dehydrogenase NM domain-like"/>
    <property type="match status" value="1"/>
</dbReference>
<dbReference type="PIRSF" id="PIRSF016578">
    <property type="entry name" value="HsaA"/>
    <property type="match status" value="1"/>
</dbReference>
<comment type="similarity">
    <text evidence="2 5">Belongs to the acyl-CoA dehydrogenase family.</text>
</comment>
<protein>
    <submittedName>
        <fullName evidence="9">Acyl-CoA dehydrogenase, short-chain specific</fullName>
        <ecNumber evidence="9">1.3.99.2</ecNumber>
    </submittedName>
</protein>
<evidence type="ECO:0000259" key="7">
    <source>
        <dbReference type="Pfam" id="PF02770"/>
    </source>
</evidence>
<comment type="cofactor">
    <cofactor evidence="1 5">
        <name>FAD</name>
        <dbReference type="ChEBI" id="CHEBI:57692"/>
    </cofactor>
</comment>
<evidence type="ECO:0000259" key="6">
    <source>
        <dbReference type="Pfam" id="PF00441"/>
    </source>
</evidence>
<sequence>MREPEHLRAVQRFVRNELLGHETELDTRAEMPLPLYSRFAETGLMNWWLPKEQGGLGFTLEDGVRIVNALSYGDAGVAFTLFIPVLTTSMVTLYGDDELRSRFLDPLMAGNGYAATLGSEHAAGSELARIATTARRDGDELVLDGAKAYSTDSDFAQFLVVVARSAESPDDYLAVVVPRDTPGITVDKRWEMVGLRSSATYQVSLSGVRVPAANALRGHGLRLLEVGLNASRILIATTAVGISRRARDLCLEYARTKQVKGAPLISNAVFAGRLAQIEMQIEVMTNQCLAAAREYDAIMARPDAAEEFLRQGTMKAAMTTKMFCGQTGWQVVSAASEMFGGLGYTYEMPVQKLLRDVRYVSIVEGGDDVLRELLFARHVVPVSKRA</sequence>
<proteinExistence type="inferred from homology"/>
<keyword evidence="3 5" id="KW-0285">Flavoprotein</keyword>
<gene>
    <name evidence="9" type="ORF">AVDCRST_MAG41-4437</name>
</gene>
<dbReference type="CDD" id="cd00567">
    <property type="entry name" value="ACAD"/>
    <property type="match status" value="1"/>
</dbReference>
<dbReference type="PANTHER" id="PTHR43884:SF12">
    <property type="entry name" value="ISOVALERYL-COA DEHYDROGENASE, MITOCHONDRIAL-RELATED"/>
    <property type="match status" value="1"/>
</dbReference>
<feature type="domain" description="Acyl-CoA dehydrogenase/oxidase C-terminal" evidence="6">
    <location>
        <begin position="218"/>
        <end position="376"/>
    </location>
</feature>
<dbReference type="Pfam" id="PF02770">
    <property type="entry name" value="Acyl-CoA_dh_M"/>
    <property type="match status" value="1"/>
</dbReference>
<dbReference type="InterPro" id="IPR009075">
    <property type="entry name" value="AcylCo_DH/oxidase_C"/>
</dbReference>
<dbReference type="Gene3D" id="1.10.540.10">
    <property type="entry name" value="Acyl-CoA dehydrogenase/oxidase, N-terminal domain"/>
    <property type="match status" value="1"/>
</dbReference>